<dbReference type="Gene3D" id="3.30.465.10">
    <property type="match status" value="1"/>
</dbReference>
<dbReference type="EMBL" id="RZGK01000014">
    <property type="protein sequence ID" value="KAF9694074.1"/>
    <property type="molecule type" value="Genomic_DNA"/>
</dbReference>
<organism evidence="7 8">
    <name type="scientific">Ascochyta lentis</name>
    <dbReference type="NCBI Taxonomy" id="205686"/>
    <lineage>
        <taxon>Eukaryota</taxon>
        <taxon>Fungi</taxon>
        <taxon>Dikarya</taxon>
        <taxon>Ascomycota</taxon>
        <taxon>Pezizomycotina</taxon>
        <taxon>Dothideomycetes</taxon>
        <taxon>Pleosporomycetidae</taxon>
        <taxon>Pleosporales</taxon>
        <taxon>Pleosporineae</taxon>
        <taxon>Didymellaceae</taxon>
        <taxon>Ascochyta</taxon>
    </lineage>
</organism>
<keyword evidence="3" id="KW-0274">FAD</keyword>
<evidence type="ECO:0000256" key="4">
    <source>
        <dbReference type="ARBA" id="ARBA00023002"/>
    </source>
</evidence>
<evidence type="ECO:0000256" key="2">
    <source>
        <dbReference type="ARBA" id="ARBA00022630"/>
    </source>
</evidence>
<name>A0A8H7MF59_9PLEO</name>
<evidence type="ECO:0000256" key="1">
    <source>
        <dbReference type="ARBA" id="ARBA00005466"/>
    </source>
</evidence>
<dbReference type="InterPro" id="IPR016169">
    <property type="entry name" value="FAD-bd_PCMH_sub2"/>
</dbReference>
<gene>
    <name evidence="7" type="ORF">EKO04_007965</name>
</gene>
<dbReference type="PANTHER" id="PTHR42973">
    <property type="entry name" value="BINDING OXIDOREDUCTASE, PUTATIVE (AFU_ORTHOLOGUE AFUA_1G17690)-RELATED"/>
    <property type="match status" value="1"/>
</dbReference>
<comment type="caution">
    <text evidence="7">The sequence shown here is derived from an EMBL/GenBank/DDBJ whole genome shotgun (WGS) entry which is preliminary data.</text>
</comment>
<comment type="similarity">
    <text evidence="1">Belongs to the oxygen-dependent FAD-linked oxidoreductase family.</text>
</comment>
<dbReference type="PANTHER" id="PTHR42973:SF34">
    <property type="entry name" value="FAD BINDING DOMAIN PROTEIN (AFU_ORTHOLOGUE AFUA_3G02770)"/>
    <property type="match status" value="1"/>
</dbReference>
<dbReference type="GO" id="GO:0050660">
    <property type="term" value="F:flavin adenine dinucleotide binding"/>
    <property type="evidence" value="ECO:0007669"/>
    <property type="project" value="InterPro"/>
</dbReference>
<proteinExistence type="inferred from homology"/>
<keyword evidence="4" id="KW-0560">Oxidoreductase</keyword>
<dbReference type="GO" id="GO:0016491">
    <property type="term" value="F:oxidoreductase activity"/>
    <property type="evidence" value="ECO:0007669"/>
    <property type="project" value="UniProtKB-KW"/>
</dbReference>
<evidence type="ECO:0000313" key="8">
    <source>
        <dbReference type="Proteomes" id="UP000651452"/>
    </source>
</evidence>
<reference evidence="7" key="1">
    <citation type="submission" date="2018-12" db="EMBL/GenBank/DDBJ databases">
        <authorList>
            <person name="Syme R.A."/>
            <person name="Farfan-Caceres L."/>
            <person name="Lichtenzveig J."/>
        </authorList>
    </citation>
    <scope>NUCLEOTIDE SEQUENCE</scope>
    <source>
        <strain evidence="7">Al4</strain>
    </source>
</reference>
<evidence type="ECO:0000313" key="7">
    <source>
        <dbReference type="EMBL" id="KAF9694074.1"/>
    </source>
</evidence>
<protein>
    <recommendedName>
        <fullName evidence="6">FAD linked oxidase N-terminal domain-containing protein</fullName>
    </recommendedName>
</protein>
<dbReference type="OrthoDB" id="3815839at2759"/>
<keyword evidence="2" id="KW-0285">Flavoprotein</keyword>
<dbReference type="SUPFAM" id="SSF56176">
    <property type="entry name" value="FAD-binding/transporter-associated domain-like"/>
    <property type="match status" value="1"/>
</dbReference>
<evidence type="ECO:0000256" key="3">
    <source>
        <dbReference type="ARBA" id="ARBA00022827"/>
    </source>
</evidence>
<dbReference type="InterPro" id="IPR036318">
    <property type="entry name" value="FAD-bd_PCMH-like_sf"/>
</dbReference>
<feature type="region of interest" description="Disordered" evidence="5">
    <location>
        <begin position="1"/>
        <end position="21"/>
    </location>
</feature>
<reference evidence="7" key="2">
    <citation type="submission" date="2020-09" db="EMBL/GenBank/DDBJ databases">
        <title>Reference genome assembly for Australian Ascochyta lentis isolate Al4.</title>
        <authorList>
            <person name="Lee R.C."/>
            <person name="Farfan-Caceres L.M."/>
            <person name="Debler J.W."/>
            <person name="Williams A.H."/>
            <person name="Henares B.M."/>
        </authorList>
    </citation>
    <scope>NUCLEOTIDE SEQUENCE</scope>
    <source>
        <strain evidence="7">Al4</strain>
    </source>
</reference>
<dbReference type="Pfam" id="PF01565">
    <property type="entry name" value="FAD_binding_4"/>
    <property type="match status" value="1"/>
</dbReference>
<evidence type="ECO:0000256" key="5">
    <source>
        <dbReference type="SAM" id="MobiDB-lite"/>
    </source>
</evidence>
<dbReference type="InterPro" id="IPR050416">
    <property type="entry name" value="FAD-linked_Oxidoreductase"/>
</dbReference>
<keyword evidence="8" id="KW-1185">Reference proteome</keyword>
<dbReference type="Proteomes" id="UP000651452">
    <property type="component" value="Unassembled WGS sequence"/>
</dbReference>
<sequence>MANQKYFRKDPRTTAPLQVDTGRPNRELYNLAASSSLPNPWKYPLLCSCHLANCPFSDKGGGHAAFRGASNIDGGITVSMENMKQVSASADKKTVDIGPGNRWVNVYTALKPYGIGVAGSRMATVGVPGLLLGGGITFFSNKIGWTCDNVASYEVVTASGIIINATPDKQDVGRPAYIHGELDYTQPVGNASMFNDWNAIHHLQSTTDIHTLAELTIMMNQGLTDGLRQTQWDVSFKVDRNLFNFFVTTFYLELPAVQDAVSFFPSTSIQAKTAGQLKGMQKNGNALCLNLSNGPYFIMNMSSRWVNASDDARILAFFSTVVTKVKAEAQDKGLDNDYIYMNYASQFQDPIASYRAANVKELQANSAKYDPASIFLNPMPGQFKLGKGAPSPNMP</sequence>
<evidence type="ECO:0000259" key="6">
    <source>
        <dbReference type="Pfam" id="PF01565"/>
    </source>
</evidence>
<accession>A0A8H7MF59</accession>
<dbReference type="AlphaFoldDB" id="A0A8H7MF59"/>
<dbReference type="InterPro" id="IPR006094">
    <property type="entry name" value="Oxid_FAD_bind_N"/>
</dbReference>
<feature type="domain" description="FAD linked oxidase N-terminal" evidence="6">
    <location>
        <begin position="49"/>
        <end position="165"/>
    </location>
</feature>